<keyword evidence="4 6" id="KW-0486">Methionine biosynthesis</keyword>
<comment type="similarity">
    <text evidence="6">Belongs to the aldolase class II family. MtnB subfamily.</text>
</comment>
<accession>A0A4R2SAX4</accession>
<dbReference type="GO" id="GO:0005737">
    <property type="term" value="C:cytoplasm"/>
    <property type="evidence" value="ECO:0007669"/>
    <property type="project" value="UniProtKB-UniRule"/>
</dbReference>
<dbReference type="Gene3D" id="3.40.225.10">
    <property type="entry name" value="Class II aldolase/adducin N-terminal domain"/>
    <property type="match status" value="1"/>
</dbReference>
<dbReference type="EC" id="4.2.1.109" evidence="6"/>
<dbReference type="Pfam" id="PF00596">
    <property type="entry name" value="Aldolase_II"/>
    <property type="match status" value="1"/>
</dbReference>
<dbReference type="EMBL" id="SLXV01000006">
    <property type="protein sequence ID" value="TCP69708.1"/>
    <property type="molecule type" value="Genomic_DNA"/>
</dbReference>
<dbReference type="SUPFAM" id="SSF53639">
    <property type="entry name" value="AraD/HMP-PK domain-like"/>
    <property type="match status" value="1"/>
</dbReference>
<comment type="caution">
    <text evidence="8">The sequence shown here is derived from an EMBL/GenBank/DDBJ whole genome shotgun (WGS) entry which is preliminary data.</text>
</comment>
<dbReference type="NCBIfam" id="TIGR03328">
    <property type="entry name" value="salvage_mtnB"/>
    <property type="match status" value="1"/>
</dbReference>
<evidence type="ECO:0000256" key="1">
    <source>
        <dbReference type="ARBA" id="ARBA00022605"/>
    </source>
</evidence>
<dbReference type="GO" id="GO:0046570">
    <property type="term" value="F:methylthioribulose 1-phosphate dehydratase activity"/>
    <property type="evidence" value="ECO:0007669"/>
    <property type="project" value="UniProtKB-UniRule"/>
</dbReference>
<evidence type="ECO:0000256" key="4">
    <source>
        <dbReference type="ARBA" id="ARBA00023167"/>
    </source>
</evidence>
<reference evidence="8 9" key="1">
    <citation type="submission" date="2019-03" db="EMBL/GenBank/DDBJ databases">
        <title>Genomic Encyclopedia of Type Strains, Phase IV (KMG-IV): sequencing the most valuable type-strain genomes for metagenomic binning, comparative biology and taxonomic classification.</title>
        <authorList>
            <person name="Goeker M."/>
        </authorList>
    </citation>
    <scope>NUCLEOTIDE SEQUENCE [LARGE SCALE GENOMIC DNA]</scope>
    <source>
        <strain evidence="8 9">DSM 46831</strain>
    </source>
</reference>
<dbReference type="PANTHER" id="PTHR10640:SF7">
    <property type="entry name" value="METHYLTHIORIBULOSE-1-PHOSPHATE DEHYDRATASE"/>
    <property type="match status" value="1"/>
</dbReference>
<name>A0A4R2SAX4_9BACL</name>
<comment type="cofactor">
    <cofactor evidence="6">
        <name>Zn(2+)</name>
        <dbReference type="ChEBI" id="CHEBI:29105"/>
    </cofactor>
    <text evidence="6">Binds 1 zinc ion per subunit.</text>
</comment>
<dbReference type="InterPro" id="IPR017714">
    <property type="entry name" value="MethylthioRu-1-P_deHdtase_MtnB"/>
</dbReference>
<keyword evidence="3 6" id="KW-0862">Zinc</keyword>
<dbReference type="InterPro" id="IPR036409">
    <property type="entry name" value="Aldolase_II/adducin_N_sf"/>
</dbReference>
<protein>
    <recommendedName>
        <fullName evidence="6">Methylthioribulose-1-phosphate dehydratase</fullName>
        <shortName evidence="6">MTRu-1-P dehydratase</shortName>
        <ecNumber evidence="6">4.2.1.109</ecNumber>
    </recommendedName>
</protein>
<dbReference type="AlphaFoldDB" id="A0A4R2SAX4"/>
<evidence type="ECO:0000256" key="5">
    <source>
        <dbReference type="ARBA" id="ARBA00023239"/>
    </source>
</evidence>
<evidence type="ECO:0000313" key="8">
    <source>
        <dbReference type="EMBL" id="TCP69708.1"/>
    </source>
</evidence>
<sequence length="226" mass="25517">MIEVAKKWRTLADIKDELAARDWFPGTSGNLSIRVREDPLTFLVTASGKDKRKRTEEDFLLVDQDGNPLGNTHLKASAEVGIHAEIYRRTGATCCLHVHTLDNNLISELYASEGRVTFCGQELIKAFGIWEEDGEISIPIIPNYADLDLLSKEFGSLLLQDPLLKGILIRNHGITTWGATPLEAKKYLEAFEFLFSYHIKLRLLQPNLYAKWGEDVHGTNTISSYR</sequence>
<evidence type="ECO:0000256" key="3">
    <source>
        <dbReference type="ARBA" id="ARBA00022833"/>
    </source>
</evidence>
<dbReference type="NCBIfam" id="NF005244">
    <property type="entry name" value="PRK06754.1"/>
    <property type="match status" value="1"/>
</dbReference>
<evidence type="ECO:0000256" key="6">
    <source>
        <dbReference type="HAMAP-Rule" id="MF_01677"/>
    </source>
</evidence>
<keyword evidence="1 6" id="KW-0028">Amino-acid biosynthesis</keyword>
<dbReference type="OrthoDB" id="9805559at2"/>
<proteinExistence type="inferred from homology"/>
<dbReference type="UniPathway" id="UPA00904">
    <property type="reaction ID" value="UER00875"/>
</dbReference>
<feature type="binding site" evidence="6">
    <location>
        <position position="99"/>
    </location>
    <ligand>
        <name>Zn(2+)</name>
        <dbReference type="ChEBI" id="CHEBI:29105"/>
    </ligand>
</feature>
<dbReference type="InterPro" id="IPR001303">
    <property type="entry name" value="Aldolase_II/adducin_N"/>
</dbReference>
<keyword evidence="9" id="KW-1185">Reference proteome</keyword>
<comment type="function">
    <text evidence="6">Catalyzes the dehydration of methylthioribulose-1-phosphate (MTRu-1-P) into 2,3-diketo-5-methylthiopentyl-1-phosphate (DK-MTP-1-P).</text>
</comment>
<dbReference type="GO" id="GO:0008270">
    <property type="term" value="F:zinc ion binding"/>
    <property type="evidence" value="ECO:0007669"/>
    <property type="project" value="UniProtKB-UniRule"/>
</dbReference>
<keyword evidence="2 6" id="KW-0479">Metal-binding</keyword>
<feature type="binding site" evidence="6">
    <location>
        <position position="97"/>
    </location>
    <ligand>
        <name>Zn(2+)</name>
        <dbReference type="ChEBI" id="CHEBI:29105"/>
    </ligand>
</feature>
<comment type="catalytic activity">
    <reaction evidence="6">
        <text>5-(methylsulfanyl)-D-ribulose 1-phosphate = 5-methylsulfanyl-2,3-dioxopentyl phosphate + H2O</text>
        <dbReference type="Rhea" id="RHEA:15549"/>
        <dbReference type="ChEBI" id="CHEBI:15377"/>
        <dbReference type="ChEBI" id="CHEBI:58548"/>
        <dbReference type="ChEBI" id="CHEBI:58828"/>
        <dbReference type="EC" id="4.2.1.109"/>
    </reaction>
</comment>
<evidence type="ECO:0000256" key="2">
    <source>
        <dbReference type="ARBA" id="ARBA00022723"/>
    </source>
</evidence>
<comment type="pathway">
    <text evidence="6">Amino-acid biosynthesis; L-methionine biosynthesis via salvage pathway; L-methionine from S-methyl-5-thio-alpha-D-ribose 1-phosphate: step 2/6.</text>
</comment>
<organism evidence="8 9">
    <name type="scientific">Baia soyae</name>
    <dbReference type="NCBI Taxonomy" id="1544746"/>
    <lineage>
        <taxon>Bacteria</taxon>
        <taxon>Bacillati</taxon>
        <taxon>Bacillota</taxon>
        <taxon>Bacilli</taxon>
        <taxon>Bacillales</taxon>
        <taxon>Thermoactinomycetaceae</taxon>
        <taxon>Baia</taxon>
    </lineage>
</organism>
<evidence type="ECO:0000259" key="7">
    <source>
        <dbReference type="SMART" id="SM01007"/>
    </source>
</evidence>
<dbReference type="PANTHER" id="PTHR10640">
    <property type="entry name" value="METHYLTHIORIBULOSE-1-PHOSPHATE DEHYDRATASE"/>
    <property type="match status" value="1"/>
</dbReference>
<dbReference type="Proteomes" id="UP000294746">
    <property type="component" value="Unassembled WGS sequence"/>
</dbReference>
<evidence type="ECO:0000313" key="9">
    <source>
        <dbReference type="Proteomes" id="UP000294746"/>
    </source>
</evidence>
<gene>
    <name evidence="6" type="primary">mtnB</name>
    <name evidence="8" type="ORF">EDD57_10622</name>
</gene>
<keyword evidence="5 6" id="KW-0456">Lyase</keyword>
<dbReference type="GO" id="GO:0019509">
    <property type="term" value="P:L-methionine salvage from methylthioadenosine"/>
    <property type="evidence" value="ECO:0007669"/>
    <property type="project" value="UniProtKB-UniRule"/>
</dbReference>
<dbReference type="SMART" id="SM01007">
    <property type="entry name" value="Aldolase_II"/>
    <property type="match status" value="1"/>
</dbReference>
<dbReference type="HAMAP" id="MF_01677">
    <property type="entry name" value="Salvage_MtnB"/>
    <property type="match status" value="1"/>
</dbReference>
<feature type="domain" description="Class II aldolase/adducin N-terminal" evidence="7">
    <location>
        <begin position="9"/>
        <end position="199"/>
    </location>
</feature>
<dbReference type="RefSeq" id="WP_131848054.1">
    <property type="nucleotide sequence ID" value="NZ_SLXV01000006.1"/>
</dbReference>